<reference evidence="1" key="1">
    <citation type="journal article" date="2020" name="Nature">
        <title>Giant virus diversity and host interactions through global metagenomics.</title>
        <authorList>
            <person name="Schulz F."/>
            <person name="Roux S."/>
            <person name="Paez-Espino D."/>
            <person name="Jungbluth S."/>
            <person name="Walsh D.A."/>
            <person name="Denef V.J."/>
            <person name="McMahon K.D."/>
            <person name="Konstantinidis K.T."/>
            <person name="Eloe-Fadrosh E.A."/>
            <person name="Kyrpides N.C."/>
            <person name="Woyke T."/>
        </authorList>
    </citation>
    <scope>NUCLEOTIDE SEQUENCE</scope>
    <source>
        <strain evidence="1">GVMAG-M-3300020192-26</strain>
    </source>
</reference>
<name>A0A6C0C6T6_9ZZZZ</name>
<protein>
    <submittedName>
        <fullName evidence="1">Uncharacterized protein</fullName>
    </submittedName>
</protein>
<proteinExistence type="predicted"/>
<sequence>METELRYGYVKFVSDQDEAPKYVLVCVDAMKKFFDEFKTIDEMIPELSMEYYNNFMIINCLPMKMLTSFKILVRFATIQETVHISDNKEGINLVLLLCRLANKQQIYEILNLFNIDCEVWVRLMNENFDAKNVLCEELKVNNYILMVEKCLNFDRVKYLSFYGVPYYENIPRSSAINYKKKSKSYDSYNEICKKRFPQIRIHDKISKSYYQKVEIDGKVLLLNQQGYRLIDKSKGQLNTSDHLADSSSDDDDTACTTSRIIKLPRETINRSPINNFVIGVIDVHFADKIIPMQVVESTYISRRGLFYGKYHDDFLKLQIAVATPTYNSVFERAVRAFNDNHIYVPPAKAEFEQQMQTDGDEVCSRNMITHDDERCYRVRCNKKRAFSFDSDSTQDYDS</sequence>
<organism evidence="1">
    <name type="scientific">viral metagenome</name>
    <dbReference type="NCBI Taxonomy" id="1070528"/>
    <lineage>
        <taxon>unclassified sequences</taxon>
        <taxon>metagenomes</taxon>
        <taxon>organismal metagenomes</taxon>
    </lineage>
</organism>
<dbReference type="EMBL" id="MN739355">
    <property type="protein sequence ID" value="QHT00436.1"/>
    <property type="molecule type" value="Genomic_DNA"/>
</dbReference>
<accession>A0A6C0C6T6</accession>
<dbReference type="AlphaFoldDB" id="A0A6C0C6T6"/>
<evidence type="ECO:0000313" key="1">
    <source>
        <dbReference type="EMBL" id="QHT00436.1"/>
    </source>
</evidence>